<dbReference type="InterPro" id="IPR017850">
    <property type="entry name" value="Alkaline_phosphatase_core_sf"/>
</dbReference>
<name>M0HXQ6_HALVO</name>
<accession>M0HXQ6</accession>
<reference evidence="3 4" key="1">
    <citation type="journal article" date="2014" name="PLoS Genet.">
        <title>Phylogenetically driven sequencing of extremely halophilic archaea reveals strategies for static and dynamic osmo-response.</title>
        <authorList>
            <person name="Becker E.A."/>
            <person name="Seitzer P.M."/>
            <person name="Tritt A."/>
            <person name="Larsen D."/>
            <person name="Krusor M."/>
            <person name="Yao A.I."/>
            <person name="Wu D."/>
            <person name="Madern D."/>
            <person name="Eisen J.A."/>
            <person name="Darling A.E."/>
            <person name="Facciotti M.T."/>
        </authorList>
    </citation>
    <scope>NUCLEOTIDE SEQUENCE [LARGE SCALE GENOMIC DNA]</scope>
    <source>
        <strain evidence="3 4">JCM 10717</strain>
    </source>
</reference>
<dbReference type="Pfam" id="PF00884">
    <property type="entry name" value="Sulfatase"/>
    <property type="match status" value="1"/>
</dbReference>
<comment type="caution">
    <text evidence="3">The sequence shown here is derived from an EMBL/GenBank/DDBJ whole genome shotgun (WGS) entry which is preliminary data.</text>
</comment>
<dbReference type="EMBL" id="AOLL01000028">
    <property type="protein sequence ID" value="ELZ87909.1"/>
    <property type="molecule type" value="Genomic_DNA"/>
</dbReference>
<dbReference type="Gene3D" id="3.40.720.10">
    <property type="entry name" value="Alkaline Phosphatase, subunit A"/>
    <property type="match status" value="1"/>
</dbReference>
<dbReference type="AlphaFoldDB" id="M0HXQ6"/>
<feature type="domain" description="Sulfatase N-terminal" evidence="2">
    <location>
        <begin position="11"/>
        <end position="337"/>
    </location>
</feature>
<evidence type="ECO:0000313" key="4">
    <source>
        <dbReference type="Proteomes" id="UP000011577"/>
    </source>
</evidence>
<dbReference type="RefSeq" id="WP_006601211.1">
    <property type="nucleotide sequence ID" value="NZ_AOLL01000028.1"/>
</dbReference>
<dbReference type="Proteomes" id="UP000011577">
    <property type="component" value="Unassembled WGS sequence"/>
</dbReference>
<dbReference type="PANTHER" id="PTHR42693">
    <property type="entry name" value="ARYLSULFATASE FAMILY MEMBER"/>
    <property type="match status" value="1"/>
</dbReference>
<evidence type="ECO:0000259" key="2">
    <source>
        <dbReference type="Pfam" id="PF00884"/>
    </source>
</evidence>
<dbReference type="InterPro" id="IPR050738">
    <property type="entry name" value="Sulfatase"/>
</dbReference>
<evidence type="ECO:0000313" key="3">
    <source>
        <dbReference type="EMBL" id="ELZ87909.1"/>
    </source>
</evidence>
<comment type="similarity">
    <text evidence="1">Belongs to the sulfatase family.</text>
</comment>
<protein>
    <submittedName>
        <fullName evidence="3">Sulfatase</fullName>
    </submittedName>
</protein>
<gene>
    <name evidence="3" type="ORF">C452_14070</name>
</gene>
<dbReference type="CDD" id="cd16148">
    <property type="entry name" value="sulfatase_like"/>
    <property type="match status" value="1"/>
</dbReference>
<dbReference type="SUPFAM" id="SSF53649">
    <property type="entry name" value="Alkaline phosphatase-like"/>
    <property type="match status" value="1"/>
</dbReference>
<dbReference type="PATRIC" id="fig|1227458.3.peg.2764"/>
<dbReference type="GO" id="GO:0004065">
    <property type="term" value="F:arylsulfatase activity"/>
    <property type="evidence" value="ECO:0007669"/>
    <property type="project" value="TreeGrafter"/>
</dbReference>
<sequence>MSESEPFQCILYVFDSLRYDWLGCNGNEKNLTPTMDSIADDGINFDQAYSQAIWTYPSSASIFSGLYPESHGSQQFDEVLGSELPHLADGFSETDVDTVCFSTTLGVSPERGFKQGFDEFYHIGENDSGLRPDIMDILNEQLLTWIDQHSNTDFFAVVWAMGTHHPYLTPEDVENPSKPLINVPEIQATQASMRKKSRDEVSEIHSYYDSVVNYSDGALNELVELLKSNGIYENTSMIVTSDHGEVFSEHARLENSSQLTQSIFKRIFGSSRCRYYGLFDESAFIGHQGIHPYEELIHVPLIIKPSSDLNVGERTKVEYEEIVELIDILPTIYDAAGLDVPELTQGTSIFKLLDGVEDKKYSYSCSQIHNGNLVYRSIYDGEHKLLKWDLESVALNEFLNPRVIQSTLAYLIGDSPVTFSNGMKTDFNHNHDDLLQILSKHISQCREIDSDTEDYSVDDETINHLENLGYK</sequence>
<evidence type="ECO:0000256" key="1">
    <source>
        <dbReference type="ARBA" id="ARBA00008779"/>
    </source>
</evidence>
<proteinExistence type="inferred from homology"/>
<organism evidence="3 4">
    <name type="scientific">Haloferax volcanii JCM 10717</name>
    <dbReference type="NCBI Taxonomy" id="1227458"/>
    <lineage>
        <taxon>Archaea</taxon>
        <taxon>Methanobacteriati</taxon>
        <taxon>Methanobacteriota</taxon>
        <taxon>Stenosarchaea group</taxon>
        <taxon>Halobacteria</taxon>
        <taxon>Halobacteriales</taxon>
        <taxon>Haloferacaceae</taxon>
        <taxon>Haloferax</taxon>
    </lineage>
</organism>
<dbReference type="InterPro" id="IPR000917">
    <property type="entry name" value="Sulfatase_N"/>
</dbReference>
<dbReference type="PANTHER" id="PTHR42693:SF33">
    <property type="entry name" value="ARYLSULFATASE"/>
    <property type="match status" value="1"/>
</dbReference>